<dbReference type="HAMAP" id="MF_01398">
    <property type="entry name" value="ATP_synth_b_bprime"/>
    <property type="match status" value="1"/>
</dbReference>
<dbReference type="EMBL" id="QRDW01000001">
    <property type="protein sequence ID" value="RED54264.1"/>
    <property type="molecule type" value="Genomic_DNA"/>
</dbReference>
<evidence type="ECO:0000256" key="7">
    <source>
        <dbReference type="ARBA" id="ARBA00023065"/>
    </source>
</evidence>
<keyword evidence="15" id="KW-0175">Coiled coil</keyword>
<evidence type="ECO:0000313" key="16">
    <source>
        <dbReference type="EMBL" id="RED54264.1"/>
    </source>
</evidence>
<evidence type="ECO:0000256" key="4">
    <source>
        <dbReference type="ARBA" id="ARBA00022692"/>
    </source>
</evidence>
<keyword evidence="17" id="KW-1185">Reference proteome</keyword>
<comment type="similarity">
    <text evidence="1 13 14">Belongs to the ATPase B chain family.</text>
</comment>
<keyword evidence="13" id="KW-1003">Cell membrane</keyword>
<evidence type="ECO:0000256" key="1">
    <source>
        <dbReference type="ARBA" id="ARBA00005513"/>
    </source>
</evidence>
<evidence type="ECO:0000256" key="10">
    <source>
        <dbReference type="ARBA" id="ARBA00025198"/>
    </source>
</evidence>
<dbReference type="AlphaFoldDB" id="A0A3D9HXP2"/>
<evidence type="ECO:0000256" key="15">
    <source>
        <dbReference type="SAM" id="Coils"/>
    </source>
</evidence>
<dbReference type="CDD" id="cd06503">
    <property type="entry name" value="ATP-synt_Fo_b"/>
    <property type="match status" value="1"/>
</dbReference>
<gene>
    <name evidence="13" type="primary">atpF</name>
    <name evidence="16" type="ORF">DFP90_1011067</name>
</gene>
<dbReference type="RefSeq" id="WP_115935332.1">
    <property type="nucleotide sequence ID" value="NZ_QRDW01000001.1"/>
</dbReference>
<dbReference type="InterPro" id="IPR002146">
    <property type="entry name" value="ATP_synth_b/b'su_bac/chlpt"/>
</dbReference>
<comment type="caution">
    <text evidence="16">The sequence shown here is derived from an EMBL/GenBank/DDBJ whole genome shotgun (WGS) entry which is preliminary data.</text>
</comment>
<evidence type="ECO:0000313" key="17">
    <source>
        <dbReference type="Proteomes" id="UP000256845"/>
    </source>
</evidence>
<comment type="subunit">
    <text evidence="13">F-type ATPases have 2 components, F(1) - the catalytic core - and F(0) - the membrane proton channel. F(1) has five subunits: alpha(3), beta(3), gamma(1), delta(1), epsilon(1). F(0) has three main subunits: a(1), b(2) and c(10-14). The alpha and beta chains form an alternating ring which encloses part of the gamma chain. F(1) is attached to F(0) by a central stalk formed by the gamma and epsilon chains, while a peripheral stalk is formed by the delta and b chains.</text>
</comment>
<reference evidence="16 17" key="1">
    <citation type="submission" date="2018-07" db="EMBL/GenBank/DDBJ databases">
        <title>Genomic Encyclopedia of Type Strains, Phase III (KMG-III): the genomes of soil and plant-associated and newly described type strains.</title>
        <authorList>
            <person name="Whitman W."/>
        </authorList>
    </citation>
    <scope>NUCLEOTIDE SEQUENCE [LARGE SCALE GENOMIC DNA]</scope>
    <source>
        <strain evidence="16 17">CECT 8488</strain>
    </source>
</reference>
<feature type="coiled-coil region" evidence="15">
    <location>
        <begin position="42"/>
        <end position="117"/>
    </location>
</feature>
<dbReference type="GO" id="GO:0046933">
    <property type="term" value="F:proton-transporting ATP synthase activity, rotational mechanism"/>
    <property type="evidence" value="ECO:0007669"/>
    <property type="project" value="UniProtKB-UniRule"/>
</dbReference>
<keyword evidence="4 13" id="KW-0812">Transmembrane</keyword>
<dbReference type="OrthoDB" id="8479836at2"/>
<accession>A0A3D9HXP2</accession>
<keyword evidence="5 13" id="KW-0375">Hydrogen ion transport</keyword>
<proteinExistence type="inferred from homology"/>
<organism evidence="16 17">
    <name type="scientific">Aestuariispira insulae</name>
    <dbReference type="NCBI Taxonomy" id="1461337"/>
    <lineage>
        <taxon>Bacteria</taxon>
        <taxon>Pseudomonadati</taxon>
        <taxon>Pseudomonadota</taxon>
        <taxon>Alphaproteobacteria</taxon>
        <taxon>Rhodospirillales</taxon>
        <taxon>Kiloniellaceae</taxon>
        <taxon>Aestuariispira</taxon>
    </lineage>
</organism>
<keyword evidence="7 13" id="KW-0406">Ion transport</keyword>
<sequence length="163" mass="17761">MDALIHDTSFWTALAFVLFVLLVVWKFRSAVASAVNARPEAIRQELENAENLRDQAQAALAEIQRQQRDATAQAKDIVANAKAEVAHLKAEAQAKLEENIKRREAQATDKIAQAEAHAIQEVRNLAVDLAMAATTQVLTDKLSGRDGDKVVDAAIADLSGKLH</sequence>
<evidence type="ECO:0000256" key="3">
    <source>
        <dbReference type="ARBA" id="ARBA00022547"/>
    </source>
</evidence>
<dbReference type="Pfam" id="PF00430">
    <property type="entry name" value="ATP-synt_B"/>
    <property type="match status" value="1"/>
</dbReference>
<dbReference type="GO" id="GO:0005886">
    <property type="term" value="C:plasma membrane"/>
    <property type="evidence" value="ECO:0007669"/>
    <property type="project" value="UniProtKB-SubCell"/>
</dbReference>
<evidence type="ECO:0000256" key="9">
    <source>
        <dbReference type="ARBA" id="ARBA00023310"/>
    </source>
</evidence>
<keyword evidence="3 13" id="KW-0138">CF(0)</keyword>
<dbReference type="GO" id="GO:0046961">
    <property type="term" value="F:proton-transporting ATPase activity, rotational mechanism"/>
    <property type="evidence" value="ECO:0007669"/>
    <property type="project" value="TreeGrafter"/>
</dbReference>
<evidence type="ECO:0000256" key="12">
    <source>
        <dbReference type="ARBA" id="ARBA00037847"/>
    </source>
</evidence>
<dbReference type="PANTHER" id="PTHR33445">
    <property type="entry name" value="ATP SYNTHASE SUBUNIT B', CHLOROPLASTIC"/>
    <property type="match status" value="1"/>
</dbReference>
<keyword evidence="6 13" id="KW-1133">Transmembrane helix</keyword>
<comment type="function">
    <text evidence="10 13">F(1)F(0) ATP synthase produces ATP from ADP in the presence of a proton or sodium gradient. F-type ATPases consist of two structural domains, F(1) containing the extramembraneous catalytic core and F(0) containing the membrane proton channel, linked together by a central stalk and a peripheral stalk. During catalysis, ATP synthesis in the catalytic domain of F(1) is coupled via a rotary mechanism of the central stalk subunits to proton translocation.</text>
</comment>
<dbReference type="PANTHER" id="PTHR33445:SF1">
    <property type="entry name" value="ATP SYNTHASE SUBUNIT B"/>
    <property type="match status" value="1"/>
</dbReference>
<keyword evidence="9 13" id="KW-0066">ATP synthesis</keyword>
<evidence type="ECO:0000256" key="2">
    <source>
        <dbReference type="ARBA" id="ARBA00022448"/>
    </source>
</evidence>
<dbReference type="GO" id="GO:0012505">
    <property type="term" value="C:endomembrane system"/>
    <property type="evidence" value="ECO:0007669"/>
    <property type="project" value="UniProtKB-SubCell"/>
</dbReference>
<keyword evidence="2 13" id="KW-0813">Transport</keyword>
<evidence type="ECO:0000256" key="6">
    <source>
        <dbReference type="ARBA" id="ARBA00022989"/>
    </source>
</evidence>
<comment type="function">
    <text evidence="11">Component of the F(0) channel, it forms part of the peripheral stalk, linking F(1) to F(0). The b'-subunit is a diverged and duplicated form of b found in plants and photosynthetic bacteria.</text>
</comment>
<evidence type="ECO:0000256" key="11">
    <source>
        <dbReference type="ARBA" id="ARBA00025614"/>
    </source>
</evidence>
<evidence type="ECO:0000256" key="14">
    <source>
        <dbReference type="RuleBase" id="RU003848"/>
    </source>
</evidence>
<evidence type="ECO:0000256" key="13">
    <source>
        <dbReference type="HAMAP-Rule" id="MF_01398"/>
    </source>
</evidence>
<dbReference type="InterPro" id="IPR050059">
    <property type="entry name" value="ATP_synthase_B_chain"/>
</dbReference>
<dbReference type="GO" id="GO:0045259">
    <property type="term" value="C:proton-transporting ATP synthase complex"/>
    <property type="evidence" value="ECO:0007669"/>
    <property type="project" value="UniProtKB-KW"/>
</dbReference>
<evidence type="ECO:0000256" key="8">
    <source>
        <dbReference type="ARBA" id="ARBA00023136"/>
    </source>
</evidence>
<dbReference type="Proteomes" id="UP000256845">
    <property type="component" value="Unassembled WGS sequence"/>
</dbReference>
<keyword evidence="8 13" id="KW-0472">Membrane</keyword>
<comment type="subcellular location">
    <subcellularLocation>
        <location evidence="13">Cell membrane</location>
        <topology evidence="13">Single-pass membrane protein</topology>
    </subcellularLocation>
    <subcellularLocation>
        <location evidence="12">Endomembrane system</location>
        <topology evidence="12">Single-pass membrane protein</topology>
    </subcellularLocation>
</comment>
<protein>
    <recommendedName>
        <fullName evidence="13">ATP synthase subunit b</fullName>
    </recommendedName>
    <alternativeName>
        <fullName evidence="13">ATP synthase F(0) sector subunit b</fullName>
    </alternativeName>
    <alternativeName>
        <fullName evidence="13">ATPase subunit I</fullName>
    </alternativeName>
    <alternativeName>
        <fullName evidence="13">F-type ATPase subunit b</fullName>
        <shortName evidence="13">F-ATPase subunit b</shortName>
    </alternativeName>
</protein>
<name>A0A3D9HXP2_9PROT</name>
<evidence type="ECO:0000256" key="5">
    <source>
        <dbReference type="ARBA" id="ARBA00022781"/>
    </source>
</evidence>